<evidence type="ECO:0000256" key="1">
    <source>
        <dbReference type="SAM" id="MobiDB-lite"/>
    </source>
</evidence>
<evidence type="ECO:0000313" key="4">
    <source>
        <dbReference type="Proteomes" id="UP000265515"/>
    </source>
</evidence>
<comment type="caution">
    <text evidence="3">The sequence shown here is derived from an EMBL/GenBank/DDBJ whole genome shotgun (WGS) entry which is preliminary data.</text>
</comment>
<dbReference type="Proteomes" id="UP000265515">
    <property type="component" value="Unassembled WGS sequence"/>
</dbReference>
<feature type="chain" id="PRO_5017405084" evidence="2">
    <location>
        <begin position="33"/>
        <end position="299"/>
    </location>
</feature>
<protein>
    <submittedName>
        <fullName evidence="3">Uncharacterized protein</fullName>
    </submittedName>
</protein>
<evidence type="ECO:0000256" key="2">
    <source>
        <dbReference type="SAM" id="SignalP"/>
    </source>
</evidence>
<dbReference type="AlphaFoldDB" id="A0A388LRS8"/>
<evidence type="ECO:0000313" key="3">
    <source>
        <dbReference type="EMBL" id="GBG85036.1"/>
    </source>
</evidence>
<feature type="compositionally biased region" description="Gly residues" evidence="1">
    <location>
        <begin position="265"/>
        <end position="276"/>
    </location>
</feature>
<reference evidence="3 4" key="1">
    <citation type="journal article" date="2018" name="Cell">
        <title>The Chara Genome: Secondary Complexity and Implications for Plant Terrestrialization.</title>
        <authorList>
            <person name="Nishiyama T."/>
            <person name="Sakayama H."/>
            <person name="Vries J.D."/>
            <person name="Buschmann H."/>
            <person name="Saint-Marcoux D."/>
            <person name="Ullrich K.K."/>
            <person name="Haas F.B."/>
            <person name="Vanderstraeten L."/>
            <person name="Becker D."/>
            <person name="Lang D."/>
            <person name="Vosolsobe S."/>
            <person name="Rombauts S."/>
            <person name="Wilhelmsson P.K.I."/>
            <person name="Janitza P."/>
            <person name="Kern R."/>
            <person name="Heyl A."/>
            <person name="Rumpler F."/>
            <person name="Villalobos L.I.A.C."/>
            <person name="Clay J.M."/>
            <person name="Skokan R."/>
            <person name="Toyoda A."/>
            <person name="Suzuki Y."/>
            <person name="Kagoshima H."/>
            <person name="Schijlen E."/>
            <person name="Tajeshwar N."/>
            <person name="Catarino B."/>
            <person name="Hetherington A.J."/>
            <person name="Saltykova A."/>
            <person name="Bonnot C."/>
            <person name="Breuninger H."/>
            <person name="Symeonidi A."/>
            <person name="Radhakrishnan G.V."/>
            <person name="Van Nieuwerburgh F."/>
            <person name="Deforce D."/>
            <person name="Chang C."/>
            <person name="Karol K.G."/>
            <person name="Hedrich R."/>
            <person name="Ulvskov P."/>
            <person name="Glockner G."/>
            <person name="Delwiche C.F."/>
            <person name="Petrasek J."/>
            <person name="Van de Peer Y."/>
            <person name="Friml J."/>
            <person name="Beilby M."/>
            <person name="Dolan L."/>
            <person name="Kohara Y."/>
            <person name="Sugano S."/>
            <person name="Fujiyama A."/>
            <person name="Delaux P.-M."/>
            <person name="Quint M."/>
            <person name="TheiBen G."/>
            <person name="Hagemann M."/>
            <person name="Harholt J."/>
            <person name="Dunand C."/>
            <person name="Zachgo S."/>
            <person name="Langdale J."/>
            <person name="Maumus F."/>
            <person name="Straeten D.V.D."/>
            <person name="Gould S.B."/>
            <person name="Rensing S.A."/>
        </authorList>
    </citation>
    <scope>NUCLEOTIDE SEQUENCE [LARGE SCALE GENOMIC DNA]</scope>
    <source>
        <strain evidence="3 4">S276</strain>
    </source>
</reference>
<feature type="compositionally biased region" description="Basic residues" evidence="1">
    <location>
        <begin position="253"/>
        <end position="264"/>
    </location>
</feature>
<feature type="region of interest" description="Disordered" evidence="1">
    <location>
        <begin position="41"/>
        <end position="77"/>
    </location>
</feature>
<keyword evidence="4" id="KW-1185">Reference proteome</keyword>
<dbReference type="Gramene" id="GBG85036">
    <property type="protein sequence ID" value="GBG85036"/>
    <property type="gene ID" value="CBR_g39500"/>
</dbReference>
<accession>A0A388LRS8</accession>
<organism evidence="3 4">
    <name type="scientific">Chara braunii</name>
    <name type="common">Braun's stonewort</name>
    <dbReference type="NCBI Taxonomy" id="69332"/>
    <lineage>
        <taxon>Eukaryota</taxon>
        <taxon>Viridiplantae</taxon>
        <taxon>Streptophyta</taxon>
        <taxon>Charophyceae</taxon>
        <taxon>Charales</taxon>
        <taxon>Characeae</taxon>
        <taxon>Chara</taxon>
    </lineage>
</organism>
<name>A0A388LRS8_CHABU</name>
<feature type="compositionally biased region" description="Low complexity" evidence="1">
    <location>
        <begin position="277"/>
        <end position="299"/>
    </location>
</feature>
<dbReference type="EMBL" id="BFEA01000502">
    <property type="protein sequence ID" value="GBG85036.1"/>
    <property type="molecule type" value="Genomic_DNA"/>
</dbReference>
<feature type="region of interest" description="Disordered" evidence="1">
    <location>
        <begin position="230"/>
        <end position="299"/>
    </location>
</feature>
<keyword evidence="2" id="KW-0732">Signal</keyword>
<feature type="compositionally biased region" description="Low complexity" evidence="1">
    <location>
        <begin position="238"/>
        <end position="252"/>
    </location>
</feature>
<sequence>MAAAICRGRRGQGVRCLTSVLSLSFLVVLCNGEVREQLRESRQMRATSYDNGGRREDRPSQRPLPTPPDVSLPLNAPHGIAEPSCNKANGVKMKTEFLGPSMDTATGFAFALVFVNLCHANLTYLEIRCRDFDFNPIRTPTNILPVGEGNFKVLLPPLRSAGGDGAGSGAASGTDRKGIATATATATAAGERAVATGIAPMQSVSVRYVVATPSVRWSVYRVEYNGLDPRQRRRRRPAAAAAAGSLSPPRGRSAGRRRRSRGGRGRQGNGGGGGGSPAAAGGASSALSPILRNSSSSPS</sequence>
<gene>
    <name evidence="3" type="ORF">CBR_g39500</name>
</gene>
<feature type="signal peptide" evidence="2">
    <location>
        <begin position="1"/>
        <end position="32"/>
    </location>
</feature>
<proteinExistence type="predicted"/>